<evidence type="ECO:0000256" key="4">
    <source>
        <dbReference type="SAM" id="Coils"/>
    </source>
</evidence>
<evidence type="ECO:0000259" key="6">
    <source>
        <dbReference type="Pfam" id="PF12624"/>
    </source>
</evidence>
<dbReference type="Pfam" id="PF25033">
    <property type="entry name" value="VPS13_M"/>
    <property type="match status" value="1"/>
</dbReference>
<dbReference type="PANTHER" id="PTHR16166">
    <property type="entry name" value="VACUOLAR PROTEIN SORTING-ASSOCIATED PROTEIN VPS13"/>
    <property type="match status" value="1"/>
</dbReference>
<sequence>MVFEKALSSILNQYLGDFVENLDGQQLNVGIWGGDVQLLRLLIKPSALNDLDLPIQCVHGVIGKLILKIPWKSIYTSPTVIIVEDIHLLVAPNQDVAYNEEKETKNSLESKRREIQKIEDAKKAEAEKDKPKADPTFVEKLVANVIKNVQISIRNIHIRYEDKVTNPALPFAMGFTLSDLEVESTDSNWKKAIVDDISKIYKVLQLEGLSVYWNCKSKLYGDLTPIDMVEKMKKDIATKNDKPENYTYVLGPLNSSARLRMNQRPENDSPPFTVPKIHLNLDMQKLFIGVNKTQYRDIIALADSMGRMVKGAPYRKYRPNVKTYTGHSKEWWHFAYNCVLADVRRKKNDWDWNHMKLYRQTLREYKELYKKNVEKDCKLIMRSNSYQTLKENEKEWFDDCEKGLNLTNIVIIRQQAEMEIERAAKEESNRGWLSRMWGSKTEVEELKSGADILAIVQPIEYVDNTCTFLLRELVVELWDGESSERTVLITELTSVKLKVETRSAVNALKVNVKIDDLKTLGLRQGDFVPEIVISETIENQQGLLEVTFETNPLDGKCDQRIQMMANPIRIVYDAQTVIKILDVFKVPEDSDLDQIQAAADVDIDFSAPYVIIPYGGKYTGDENVLVVNLGRLKMYSLERQDRGVNLRQLHREGLEQRDIFAQLIEHSYDRFKLELTDLQILVAQSDEDWKAAIRDPDITEMHMLSPLNLSITYAHCLIVDDPRLPLNTVTGELPSININISEARVMLLAVLGTSIPLPSGDVPEPQPLTKGKGSSRMLLKYKELQESAKKTKKDLPPLPPDSDRKEFVQFTTMQAKFVMSEFAVTIIKQASLGSTGSELACFKANSLECNLEQQTYNTKVSLLLGSILLQQNRGTDVINIISTSVTDAEKEYLLKVQFTQVDIKSPELHSTYKSCETSLLLDFRVLGIILHQEGLLSLIQFSTDLQDQIMELTQLNQRDRIATARLDRKISTISESSTIQKMPERVIKTKSVPLIVETIKFKLKAELHEVTVKFATDKNDISSCAIKGINADIIVKDTYTQVNAKLQEIVVIDLNPQSLHKLIMSGTEDCALIAQIVLNNLEGESEKPDMDVTVKMGGGRIVFLNWFVSNMLNFLNQFQAAQQAIIDASQAAAESAKENMKEAYTKATKISLSIDIKAPDIIVPVNSQSYDALFLDLGVISLSNKFLTLDIRNEEGYSAVVDELQVNLSDLKVARVKLNTKFEVEGECTLLEPINLHIVIKRNLSTGWYNSVPDIDISGKNRNHRVDYQVVMSILSGNLAEGQQEKAAPSEPISAKPSKTKEVLTTASIETTETVAEQAKSSEKIHVFMKFTFVMEKFIISMYTGGLTAKTPSHDPNTHLGKFSLELLSLKGRILSDQSIVTSILLVDCLLDDMRKGREGKLTRLIERSAGETEASSSAHSSNETLQPARSMIDITFQQKQDDMFADVRVCSLTIILSVEYLLKIANFFTTAAEPSASQEQAGAPVQTTAPTQTKSMTSVSKASASKSKVAMVSSHTTIEKKSQTQMTVNLKLEKPDIILVEHMDNINTKAMILNSEILVKLRMAGEHQVINGTIRDLQLYTCDYNPAHRAETKANILHPVNISLAGSTPEGKGLHIELLVTDIYLGVSPATIELLNRVMVTMNASDTSQDESSDELVDYTDIWQPKAIADTDYWYLKTDMALDAFELNQTISNTEIARPALQELCIISMPSVVITIEAGVGNKTLPMLLLETSFKGSARNWSSQMSVEASLTVQMGYYNSRLALWEPLIEPVEIIKDDKLFYAPWELKLELSMTEQEDPLGIGSPGSEAGGDNQAQPVMNIDIISESTLELTVTKTCLEVLQNLGKAFATAIQTEAIKPSTSEQAPYKSSFKLAEGGSVENINKSAAVPLQLKLTEEASNRIQLSKELTAYSQKKSCYLHVKVKRLNWELSLPVVRADKRFFMLNYRGDGHDNWGIISDIKVDEGVTIITLRSIIQVYNHFNTPVDVYFMTTKGNELELVGTVSANSSINLPLKAVYTPTSELFFTVAGYSITCAPYVWKDLQTNLSITKLLQCPHKDSTKKKEPFIFKVVGETEQVYYENTSRHTMASTCFNVHLRPAVIMTNCLPIDIIVCVDELPEEFTVKPGDTLQLPTVDPGRNALVIRIPEYLEKEWSCRQEVSEQPQEFSVWTFHSYDSAAKMTLDLGMHTLDKNGSLIMSLYCPFWMLNKTGLMIGYRVSKISLLLQNRIYRYYDSVFRSLKRLKKNELSGSPAKTSDENLNILYHPAHFKGPILFSFNPKNFFGKKKASIRVEYGEWSDKFSLDVAGSSGLVTCKTDDRIYQIGVHIQLTYNTLTKQVTFIPYYVIINNAPFPIECQESDRPADPWVTVEPKSCSALWARSELEDKQLHLRVPDSKEVTASFIYTESHNTLLRLNNKYGGINVDIQMTEGAVYISLASYEAGSAPALIVNYTDGIIKYWEKESVQERFLEPKHSVLYTWENPSGPRILCWDSGNKKDIQDDLRKDSCGEFSPNDKVKVYWASFLDGMQRVLLLTHKRNIAEDAQASNLFQLIQQEITMSIHGLGLSLINNFNRQEIMYLGIASSGIIWEACKLNGQRYKPLGTKESTHLEAAYQTYLVRQFEGEEVSSPVTIMDGKMTVDFKSSLMTKPTKRKIRRTFETGLWVQMKTSPSQTQLHAKINRLQIDDQMFDSTFPVILAPVPPPKSVAIDNGIKPFVEVSIVQLIMKNSQIRQFKYFKVLVQEFHIKVDLGFVNAIFNFLEQAEGSEEDQKQLFLTDMNLVDEPLYAHASMQSIQEQKSFYDLLHFSPLKVHISFSMAAGSSVGQSASTPNFLNILLQSIGVTLTDLQDVVFKLSYFERDYTFLTQKQLVSEATSHYVGQTVKQLYVLVLGLDVIGNPYGLVLGITKGVEDLFYEPFQVHIALVPFRVRGEFAEGLALGVKSLFGHTVGGAVGAVSRITGAVGKGIAALTFDEDYQRKRREALRKKPTTAHEGIARSGKGLVMGFYSGVTGVFTKPVEGAKEQGVEGFFKGLGKGAVGLVTRPVAGVVDFASGSLDVVKRCAESGEDTLRLRLPRFLQADGLVRPYNKYEADGHRLLSEMAKGKYSPTDVYVSHYYVIPQKEILLLTDKRLAYVSHNDMFGGWQVEWSYTWDEITQPPKVVTKGVMITTGEKKKKLFGSTDLTKTVLIDNPAVKEEICLKIESLRGA</sequence>
<feature type="region of interest" description="Disordered" evidence="5">
    <location>
        <begin position="1476"/>
        <end position="1503"/>
    </location>
</feature>
<dbReference type="InterPro" id="IPR026847">
    <property type="entry name" value="VPS13"/>
</dbReference>
<dbReference type="InterPro" id="IPR026854">
    <property type="entry name" value="VPS13_N"/>
</dbReference>
<keyword evidence="3" id="KW-0445">Lipid transport</keyword>
<dbReference type="Pfam" id="PF12624">
    <property type="entry name" value="VPS13_N"/>
    <property type="match status" value="1"/>
</dbReference>
<reference evidence="10" key="1">
    <citation type="journal article" date="2023" name="Insect Mol. Biol.">
        <title>Genome sequencing provides insights into the evolution of gene families encoding plant cell wall-degrading enzymes in longhorned beetles.</title>
        <authorList>
            <person name="Shin N.R."/>
            <person name="Okamura Y."/>
            <person name="Kirsch R."/>
            <person name="Pauchet Y."/>
        </authorList>
    </citation>
    <scope>NUCLEOTIDE SEQUENCE</scope>
    <source>
        <strain evidence="10">AMC_N1</strain>
    </source>
</reference>
<accession>A0AAV8YQF4</accession>
<dbReference type="GO" id="GO:0006869">
    <property type="term" value="P:lipid transport"/>
    <property type="evidence" value="ECO:0007669"/>
    <property type="project" value="UniProtKB-KW"/>
</dbReference>
<feature type="domain" description="Vacuolar protein sorting-associated protein 13 VPS13 adaptor binding" evidence="8">
    <location>
        <begin position="1914"/>
        <end position="2484"/>
    </location>
</feature>
<name>A0AAV8YQF4_9CUCU</name>
<feature type="compositionally biased region" description="Low complexity" evidence="5">
    <location>
        <begin position="1494"/>
        <end position="1503"/>
    </location>
</feature>
<feature type="coiled-coil region" evidence="4">
    <location>
        <begin position="98"/>
        <end position="128"/>
    </location>
</feature>
<gene>
    <name evidence="10" type="ORF">NQ318_015363</name>
</gene>
<evidence type="ECO:0000256" key="5">
    <source>
        <dbReference type="SAM" id="MobiDB-lite"/>
    </source>
</evidence>
<evidence type="ECO:0000259" key="7">
    <source>
        <dbReference type="Pfam" id="PF25033"/>
    </source>
</evidence>
<keyword evidence="11" id="KW-1185">Reference proteome</keyword>
<evidence type="ECO:0000256" key="2">
    <source>
        <dbReference type="ARBA" id="ARBA00022448"/>
    </source>
</evidence>
<dbReference type="EMBL" id="JAPWTK010000062">
    <property type="protein sequence ID" value="KAJ8953002.1"/>
    <property type="molecule type" value="Genomic_DNA"/>
</dbReference>
<comment type="similarity">
    <text evidence="1">Belongs to the VPS13 family.</text>
</comment>
<evidence type="ECO:0000256" key="1">
    <source>
        <dbReference type="ARBA" id="ARBA00006545"/>
    </source>
</evidence>
<evidence type="ECO:0008006" key="12">
    <source>
        <dbReference type="Google" id="ProtNLM"/>
    </source>
</evidence>
<evidence type="ECO:0000259" key="9">
    <source>
        <dbReference type="Pfam" id="PF25037"/>
    </source>
</evidence>
<evidence type="ECO:0000313" key="10">
    <source>
        <dbReference type="EMBL" id="KAJ8953002.1"/>
    </source>
</evidence>
<feature type="domain" description="Intermembrane lipid transfer protein VPS13-like C-terminal" evidence="9">
    <location>
        <begin position="3070"/>
        <end position="3185"/>
    </location>
</feature>
<protein>
    <recommendedName>
        <fullName evidence="12">Vacuolar protein sorting-associated protein 13A</fullName>
    </recommendedName>
</protein>
<keyword evidence="4" id="KW-0175">Coiled coil</keyword>
<feature type="compositionally biased region" description="Polar residues" evidence="5">
    <location>
        <begin position="1476"/>
        <end position="1493"/>
    </location>
</feature>
<feature type="domain" description="Chorein N-terminal" evidence="6">
    <location>
        <begin position="2"/>
        <end position="599"/>
    </location>
</feature>
<dbReference type="GO" id="GO:0045053">
    <property type="term" value="P:protein retention in Golgi apparatus"/>
    <property type="evidence" value="ECO:0007669"/>
    <property type="project" value="TreeGrafter"/>
</dbReference>
<dbReference type="InterPro" id="IPR009543">
    <property type="entry name" value="VPS13_VAB"/>
</dbReference>
<dbReference type="GO" id="GO:0006623">
    <property type="term" value="P:protein targeting to vacuole"/>
    <property type="evidence" value="ECO:0007669"/>
    <property type="project" value="TreeGrafter"/>
</dbReference>
<dbReference type="Proteomes" id="UP001162162">
    <property type="component" value="Unassembled WGS sequence"/>
</dbReference>
<evidence type="ECO:0000259" key="8">
    <source>
        <dbReference type="Pfam" id="PF25036"/>
    </source>
</evidence>
<dbReference type="InterPro" id="IPR056747">
    <property type="entry name" value="VPS13-like_M"/>
</dbReference>
<keyword evidence="2" id="KW-0813">Transport</keyword>
<evidence type="ECO:0000256" key="3">
    <source>
        <dbReference type="ARBA" id="ARBA00023055"/>
    </source>
</evidence>
<proteinExistence type="inferred from homology"/>
<organism evidence="10 11">
    <name type="scientific">Aromia moschata</name>
    <dbReference type="NCBI Taxonomy" id="1265417"/>
    <lineage>
        <taxon>Eukaryota</taxon>
        <taxon>Metazoa</taxon>
        <taxon>Ecdysozoa</taxon>
        <taxon>Arthropoda</taxon>
        <taxon>Hexapoda</taxon>
        <taxon>Insecta</taxon>
        <taxon>Pterygota</taxon>
        <taxon>Neoptera</taxon>
        <taxon>Endopterygota</taxon>
        <taxon>Coleoptera</taxon>
        <taxon>Polyphaga</taxon>
        <taxon>Cucujiformia</taxon>
        <taxon>Chrysomeloidea</taxon>
        <taxon>Cerambycidae</taxon>
        <taxon>Cerambycinae</taxon>
        <taxon>Callichromatini</taxon>
        <taxon>Aromia</taxon>
    </lineage>
</organism>
<evidence type="ECO:0000313" key="11">
    <source>
        <dbReference type="Proteomes" id="UP001162162"/>
    </source>
</evidence>
<dbReference type="InterPro" id="IPR056748">
    <property type="entry name" value="VPS13-like_C"/>
</dbReference>
<dbReference type="Pfam" id="PF25036">
    <property type="entry name" value="VPS13_VAB"/>
    <property type="match status" value="1"/>
</dbReference>
<comment type="caution">
    <text evidence="10">The sequence shown here is derived from an EMBL/GenBank/DDBJ whole genome shotgun (WGS) entry which is preliminary data.</text>
</comment>
<dbReference type="PANTHER" id="PTHR16166:SF93">
    <property type="entry name" value="INTERMEMBRANE LIPID TRANSFER PROTEIN VPS13"/>
    <property type="match status" value="1"/>
</dbReference>
<dbReference type="Pfam" id="PF25037">
    <property type="entry name" value="VPS13_C"/>
    <property type="match status" value="1"/>
</dbReference>
<feature type="domain" description="VPS13-like middle region" evidence="7">
    <location>
        <begin position="1016"/>
        <end position="1849"/>
    </location>
</feature>